<name>A0ABW2C8X1_9PSEU</name>
<proteinExistence type="predicted"/>
<dbReference type="Proteomes" id="UP001596337">
    <property type="component" value="Unassembled WGS sequence"/>
</dbReference>
<dbReference type="PROSITE" id="PS00622">
    <property type="entry name" value="HTH_LUXR_1"/>
    <property type="match status" value="1"/>
</dbReference>
<comment type="caution">
    <text evidence="5">The sequence shown here is derived from an EMBL/GenBank/DDBJ whole genome shotgun (WGS) entry which is preliminary data.</text>
</comment>
<dbReference type="PANTHER" id="PTHR44688">
    <property type="entry name" value="DNA-BINDING TRANSCRIPTIONAL ACTIVATOR DEVR_DOSR"/>
    <property type="match status" value="1"/>
</dbReference>
<accession>A0ABW2C8X1</accession>
<evidence type="ECO:0000256" key="1">
    <source>
        <dbReference type="ARBA" id="ARBA00023015"/>
    </source>
</evidence>
<dbReference type="PROSITE" id="PS50043">
    <property type="entry name" value="HTH_LUXR_2"/>
    <property type="match status" value="1"/>
</dbReference>
<keyword evidence="1" id="KW-0805">Transcription regulation</keyword>
<dbReference type="InterPro" id="IPR016032">
    <property type="entry name" value="Sig_transdc_resp-reg_C-effctor"/>
</dbReference>
<evidence type="ECO:0000256" key="2">
    <source>
        <dbReference type="ARBA" id="ARBA00023125"/>
    </source>
</evidence>
<dbReference type="InterPro" id="IPR000792">
    <property type="entry name" value="Tscrpt_reg_LuxR_C"/>
</dbReference>
<sequence length="69" mass="7445">MTLSASLTDREREVATAIAEGKQNSAIAKELYMSEATVKTHITRTFAKLGVSNRVQLAIFAYQAGLLAS</sequence>
<dbReference type="CDD" id="cd06170">
    <property type="entry name" value="LuxR_C_like"/>
    <property type="match status" value="1"/>
</dbReference>
<dbReference type="PRINTS" id="PR00038">
    <property type="entry name" value="HTHLUXR"/>
</dbReference>
<dbReference type="Gene3D" id="1.10.10.10">
    <property type="entry name" value="Winged helix-like DNA-binding domain superfamily/Winged helix DNA-binding domain"/>
    <property type="match status" value="1"/>
</dbReference>
<keyword evidence="2" id="KW-0238">DNA-binding</keyword>
<dbReference type="InterPro" id="IPR036388">
    <property type="entry name" value="WH-like_DNA-bd_sf"/>
</dbReference>
<reference evidence="6" key="1">
    <citation type="journal article" date="2019" name="Int. J. Syst. Evol. Microbiol.">
        <title>The Global Catalogue of Microorganisms (GCM) 10K type strain sequencing project: providing services to taxonomists for standard genome sequencing and annotation.</title>
        <authorList>
            <consortium name="The Broad Institute Genomics Platform"/>
            <consortium name="The Broad Institute Genome Sequencing Center for Infectious Disease"/>
            <person name="Wu L."/>
            <person name="Ma J."/>
        </authorList>
    </citation>
    <scope>NUCLEOTIDE SEQUENCE [LARGE SCALE GENOMIC DNA]</scope>
    <source>
        <strain evidence="6">KCTC 32255</strain>
    </source>
</reference>
<protein>
    <submittedName>
        <fullName evidence="5">Response regulator transcription factor</fullName>
    </submittedName>
</protein>
<evidence type="ECO:0000313" key="6">
    <source>
        <dbReference type="Proteomes" id="UP001596337"/>
    </source>
</evidence>
<gene>
    <name evidence="5" type="ORF">ACFQGD_27955</name>
</gene>
<evidence type="ECO:0000313" key="5">
    <source>
        <dbReference type="EMBL" id="MFC6870965.1"/>
    </source>
</evidence>
<keyword evidence="3" id="KW-0804">Transcription</keyword>
<keyword evidence="6" id="KW-1185">Reference proteome</keyword>
<organism evidence="5 6">
    <name type="scientific">Haloechinothrix salitolerans</name>
    <dbReference type="NCBI Taxonomy" id="926830"/>
    <lineage>
        <taxon>Bacteria</taxon>
        <taxon>Bacillati</taxon>
        <taxon>Actinomycetota</taxon>
        <taxon>Actinomycetes</taxon>
        <taxon>Pseudonocardiales</taxon>
        <taxon>Pseudonocardiaceae</taxon>
        <taxon>Haloechinothrix</taxon>
    </lineage>
</organism>
<dbReference type="EMBL" id="JBHSXX010000001">
    <property type="protein sequence ID" value="MFC6870965.1"/>
    <property type="molecule type" value="Genomic_DNA"/>
</dbReference>
<feature type="domain" description="HTH luxR-type" evidence="4">
    <location>
        <begin position="1"/>
        <end position="65"/>
    </location>
</feature>
<dbReference type="PANTHER" id="PTHR44688:SF16">
    <property type="entry name" value="DNA-BINDING TRANSCRIPTIONAL ACTIVATOR DEVR_DOSR"/>
    <property type="match status" value="1"/>
</dbReference>
<dbReference type="SUPFAM" id="SSF46894">
    <property type="entry name" value="C-terminal effector domain of the bipartite response regulators"/>
    <property type="match status" value="1"/>
</dbReference>
<dbReference type="RefSeq" id="WP_345399013.1">
    <property type="nucleotide sequence ID" value="NZ_BAABLA010000078.1"/>
</dbReference>
<dbReference type="SMART" id="SM00421">
    <property type="entry name" value="HTH_LUXR"/>
    <property type="match status" value="1"/>
</dbReference>
<dbReference type="Pfam" id="PF00196">
    <property type="entry name" value="GerE"/>
    <property type="match status" value="1"/>
</dbReference>
<evidence type="ECO:0000259" key="4">
    <source>
        <dbReference type="PROSITE" id="PS50043"/>
    </source>
</evidence>
<evidence type="ECO:0000256" key="3">
    <source>
        <dbReference type="ARBA" id="ARBA00023163"/>
    </source>
</evidence>